<sequence length="92" mass="10549">MTARRRRNERMRRREEARKVFSDRSHYIASALSSMLFSVYLIYDYFSDGILIIRGREVPDLLALGVISVFSILAIALALGVWREIAGAERSV</sequence>
<evidence type="ECO:0000256" key="1">
    <source>
        <dbReference type="SAM" id="Phobius"/>
    </source>
</evidence>
<organism evidence="2 3">
    <name type="scientific">Microbulbifer taiwanensis</name>
    <dbReference type="NCBI Taxonomy" id="986746"/>
    <lineage>
        <taxon>Bacteria</taxon>
        <taxon>Pseudomonadati</taxon>
        <taxon>Pseudomonadota</taxon>
        <taxon>Gammaproteobacteria</taxon>
        <taxon>Cellvibrionales</taxon>
        <taxon>Microbulbiferaceae</taxon>
        <taxon>Microbulbifer</taxon>
    </lineage>
</organism>
<keyword evidence="1" id="KW-0812">Transmembrane</keyword>
<accession>A0ABW1YQR1</accession>
<gene>
    <name evidence="2" type="ORF">ACFQBM_17350</name>
</gene>
<dbReference type="Proteomes" id="UP001596425">
    <property type="component" value="Unassembled WGS sequence"/>
</dbReference>
<feature type="transmembrane region" description="Helical" evidence="1">
    <location>
        <begin position="62"/>
        <end position="82"/>
    </location>
</feature>
<comment type="caution">
    <text evidence="2">The sequence shown here is derived from an EMBL/GenBank/DDBJ whole genome shotgun (WGS) entry which is preliminary data.</text>
</comment>
<evidence type="ECO:0000313" key="3">
    <source>
        <dbReference type="Proteomes" id="UP001596425"/>
    </source>
</evidence>
<keyword evidence="3" id="KW-1185">Reference proteome</keyword>
<name>A0ABW1YQR1_9GAMM</name>
<protein>
    <recommendedName>
        <fullName evidence="4">DUF485 domain-containing protein</fullName>
    </recommendedName>
</protein>
<dbReference type="EMBL" id="JBHSVR010000001">
    <property type="protein sequence ID" value="MFC6635059.1"/>
    <property type="molecule type" value="Genomic_DNA"/>
</dbReference>
<keyword evidence="1" id="KW-1133">Transmembrane helix</keyword>
<proteinExistence type="predicted"/>
<evidence type="ECO:0000313" key="2">
    <source>
        <dbReference type="EMBL" id="MFC6635059.1"/>
    </source>
</evidence>
<feature type="transmembrane region" description="Helical" evidence="1">
    <location>
        <begin position="21"/>
        <end position="42"/>
    </location>
</feature>
<dbReference type="RefSeq" id="WP_377516658.1">
    <property type="nucleotide sequence ID" value="NZ_JBHSVR010000001.1"/>
</dbReference>
<keyword evidence="1" id="KW-0472">Membrane</keyword>
<evidence type="ECO:0008006" key="4">
    <source>
        <dbReference type="Google" id="ProtNLM"/>
    </source>
</evidence>
<reference evidence="3" key="1">
    <citation type="journal article" date="2019" name="Int. J. Syst. Evol. Microbiol.">
        <title>The Global Catalogue of Microorganisms (GCM) 10K type strain sequencing project: providing services to taxonomists for standard genome sequencing and annotation.</title>
        <authorList>
            <consortium name="The Broad Institute Genomics Platform"/>
            <consortium name="The Broad Institute Genome Sequencing Center for Infectious Disease"/>
            <person name="Wu L."/>
            <person name="Ma J."/>
        </authorList>
    </citation>
    <scope>NUCLEOTIDE SEQUENCE [LARGE SCALE GENOMIC DNA]</scope>
    <source>
        <strain evidence="3">CGMCC 1.13718</strain>
    </source>
</reference>